<evidence type="ECO:0000313" key="1">
    <source>
        <dbReference type="EMBL" id="KAK2579159.1"/>
    </source>
</evidence>
<dbReference type="Proteomes" id="UP001258017">
    <property type="component" value="Unassembled WGS sequence"/>
</dbReference>
<dbReference type="EMBL" id="JAIFRP010000100">
    <property type="protein sequence ID" value="KAK2579159.1"/>
    <property type="molecule type" value="Genomic_DNA"/>
</dbReference>
<sequence length="555" mass="63018">MFCLKRFVLWPQLGVINLSVSETWLKSTISDSLIALQGYSVIRCDRVGRLGGGVCAYIREELTFTIVSSSAAPLPQGGPEFLFFKLSVLNKVKILLGIVYRPPKIGFTATFESALTTICQDYGHKIMFGDWNTDLCSRHPDAEYLRRTFAGLDLHLVPYSPTHHTLTSSTWIDLGIVDDLSAVITYGQMAVPFLSNHDLIYLEYCLPVSSRLPIVRRCLRDLRRLDDELFSSRLDSLDWSAVLSSVDVEDQVHKFYSILNPVFDEFVPFRTVGPKKRSVPWLTPQIRDLIRARNHIRTLLRRNMSASLLLQFRALRSKVKAELAKARSAYFSEMLSGARDPRTLWHVLRTARVVPPTPNDFSSSNLSISPEDFNSYFCSNFRTSSGDASLLLGSMHFNNEQFHFADISPLVLLENLFFRLSSVAGSDGISGRILRQCVETLFPIPFSVLHYGKEKVKCTTKMEGTSLKIEKLRGKDNWHQWRFIIRTLLENEDDLLEVCEGRLTKPADDAQDRDVKLQKFVKADKAARKLIVTTVEKKPLDLLLTVRLQWICGGS</sequence>
<proteinExistence type="predicted"/>
<dbReference type="PANTHER" id="PTHR47510:SF3">
    <property type="entry name" value="ENDO_EXONUCLEASE_PHOSPHATASE DOMAIN-CONTAINING PROTEIN"/>
    <property type="match status" value="1"/>
</dbReference>
<dbReference type="AlphaFoldDB" id="A0AAD9RGB9"/>
<name>A0AAD9RGB9_9HYME</name>
<dbReference type="Gene3D" id="3.60.10.10">
    <property type="entry name" value="Endonuclease/exonuclease/phosphatase"/>
    <property type="match status" value="1"/>
</dbReference>
<protein>
    <recommendedName>
        <fullName evidence="3">Endonuclease/exonuclease/phosphatase domain-containing protein</fullName>
    </recommendedName>
</protein>
<comment type="caution">
    <text evidence="1">The sequence shown here is derived from an EMBL/GenBank/DDBJ whole genome shotgun (WGS) entry which is preliminary data.</text>
</comment>
<reference evidence="1" key="2">
    <citation type="journal article" date="2023" name="Commun. Biol.">
        <title>Intrasexual cuticular hydrocarbon dimorphism in a wasp sheds light on hydrocarbon biosynthesis genes in Hymenoptera.</title>
        <authorList>
            <person name="Moris V.C."/>
            <person name="Podsiadlowski L."/>
            <person name="Martin S."/>
            <person name="Oeyen J.P."/>
            <person name="Donath A."/>
            <person name="Petersen M."/>
            <person name="Wilbrandt J."/>
            <person name="Misof B."/>
            <person name="Liedtke D."/>
            <person name="Thamm M."/>
            <person name="Scheiner R."/>
            <person name="Schmitt T."/>
            <person name="Niehuis O."/>
        </authorList>
    </citation>
    <scope>NUCLEOTIDE SEQUENCE</scope>
    <source>
        <strain evidence="1">GBR_01_08_01A</strain>
    </source>
</reference>
<dbReference type="PANTHER" id="PTHR47510">
    <property type="entry name" value="REVERSE TRANSCRIPTASE DOMAIN-CONTAINING PROTEIN"/>
    <property type="match status" value="1"/>
</dbReference>
<dbReference type="SUPFAM" id="SSF56219">
    <property type="entry name" value="DNase I-like"/>
    <property type="match status" value="1"/>
</dbReference>
<accession>A0AAD9RGB9</accession>
<evidence type="ECO:0008006" key="3">
    <source>
        <dbReference type="Google" id="ProtNLM"/>
    </source>
</evidence>
<reference evidence="1" key="1">
    <citation type="submission" date="2021-08" db="EMBL/GenBank/DDBJ databases">
        <authorList>
            <person name="Misof B."/>
            <person name="Oliver O."/>
            <person name="Podsiadlowski L."/>
            <person name="Donath A."/>
            <person name="Peters R."/>
            <person name="Mayer C."/>
            <person name="Rust J."/>
            <person name="Gunkel S."/>
            <person name="Lesny P."/>
            <person name="Martin S."/>
            <person name="Oeyen J.P."/>
            <person name="Petersen M."/>
            <person name="Panagiotis P."/>
            <person name="Wilbrandt J."/>
            <person name="Tanja T."/>
        </authorList>
    </citation>
    <scope>NUCLEOTIDE SEQUENCE</scope>
    <source>
        <strain evidence="1">GBR_01_08_01A</strain>
        <tissue evidence="1">Thorax + abdomen</tissue>
    </source>
</reference>
<organism evidence="1 2">
    <name type="scientific">Odynerus spinipes</name>
    <dbReference type="NCBI Taxonomy" id="1348599"/>
    <lineage>
        <taxon>Eukaryota</taxon>
        <taxon>Metazoa</taxon>
        <taxon>Ecdysozoa</taxon>
        <taxon>Arthropoda</taxon>
        <taxon>Hexapoda</taxon>
        <taxon>Insecta</taxon>
        <taxon>Pterygota</taxon>
        <taxon>Neoptera</taxon>
        <taxon>Endopterygota</taxon>
        <taxon>Hymenoptera</taxon>
        <taxon>Apocrita</taxon>
        <taxon>Aculeata</taxon>
        <taxon>Vespoidea</taxon>
        <taxon>Vespidae</taxon>
        <taxon>Eumeninae</taxon>
        <taxon>Odynerus</taxon>
    </lineage>
</organism>
<evidence type="ECO:0000313" key="2">
    <source>
        <dbReference type="Proteomes" id="UP001258017"/>
    </source>
</evidence>
<keyword evidence="2" id="KW-1185">Reference proteome</keyword>
<gene>
    <name evidence="1" type="ORF">KPH14_011609</name>
</gene>
<dbReference type="InterPro" id="IPR036691">
    <property type="entry name" value="Endo/exonu/phosph_ase_sf"/>
</dbReference>